<dbReference type="InterPro" id="IPR000415">
    <property type="entry name" value="Nitroreductase-like"/>
</dbReference>
<dbReference type="EMBL" id="CP013195">
    <property type="protein sequence ID" value="ALO48279.1"/>
    <property type="molecule type" value="Genomic_DNA"/>
</dbReference>
<dbReference type="STRING" id="76123.AS203_03605"/>
<dbReference type="Gene3D" id="3.40.109.10">
    <property type="entry name" value="NADH Oxidase"/>
    <property type="match status" value="1"/>
</dbReference>
<dbReference type="SUPFAM" id="SSF55469">
    <property type="entry name" value="FMN-dependent nitroreductase-like"/>
    <property type="match status" value="1"/>
</dbReference>
<gene>
    <name evidence="2" type="ORF">AS203_03605</name>
</gene>
<dbReference type="RefSeq" id="WP_036888952.1">
    <property type="nucleotide sequence ID" value="NZ_CP013195.1"/>
</dbReference>
<reference evidence="3" key="1">
    <citation type="submission" date="2015-11" db="EMBL/GenBank/DDBJ databases">
        <authorList>
            <person name="Holder M.E."/>
            <person name="Ajami N.J."/>
            <person name="Petrosino J.F."/>
        </authorList>
    </citation>
    <scope>NUCLEOTIDE SEQUENCE [LARGE SCALE GENOMIC DNA]</scope>
    <source>
        <strain evidence="3">F0113</strain>
    </source>
</reference>
<protein>
    <recommendedName>
        <fullName evidence="1">Nitroreductase domain-containing protein</fullName>
    </recommendedName>
</protein>
<dbReference type="GO" id="GO:0016491">
    <property type="term" value="F:oxidoreductase activity"/>
    <property type="evidence" value="ECO:0007669"/>
    <property type="project" value="InterPro"/>
</dbReference>
<accession>A0A0S2KJ07</accession>
<sequence length="276" mass="31405">MKVNNIINNLDVSMTNLKPFENSLALRFQEASKYDKFSFLQERSRIMSYTNPSVIRRAINPYKVYTSKPQIKLGIGATTESNMLLQLIERRRSTRKYEDYEISTNELYNIFHYSYGITGGSKIHNGEGIWHYRAVPSGGALYPLELYVFIHNSSIRKGLYHYRPDSDKLELILEDVNIKQISDITASGNINIESCSCIILITSVFQRNMIKYAERGYRFILQEVGEVSQNISLICESMNLSSCILGGYIDDSLNALLNITPPMETIQGVIVIGKGQ</sequence>
<dbReference type="OrthoDB" id="9801593at2"/>
<feature type="domain" description="Nitroreductase" evidence="1">
    <location>
        <begin position="88"/>
        <end position="274"/>
    </location>
</feature>
<dbReference type="NCBIfam" id="TIGR03605">
    <property type="entry name" value="antibiot_sagB"/>
    <property type="match status" value="1"/>
</dbReference>
<dbReference type="KEGG" id="peo:AS203_03605"/>
<dbReference type="InterPro" id="IPR029479">
    <property type="entry name" value="Nitroreductase"/>
</dbReference>
<dbReference type="InterPro" id="IPR052544">
    <property type="entry name" value="Bacteriocin_Proc_Enz"/>
</dbReference>
<dbReference type="PANTHER" id="PTHR43745:SF2">
    <property type="entry name" value="NITROREDUCTASE MJ1384-RELATED"/>
    <property type="match status" value="1"/>
</dbReference>
<evidence type="ECO:0000259" key="1">
    <source>
        <dbReference type="Pfam" id="PF00881"/>
    </source>
</evidence>
<evidence type="ECO:0000313" key="2">
    <source>
        <dbReference type="EMBL" id="ALO48279.1"/>
    </source>
</evidence>
<dbReference type="Pfam" id="PF00881">
    <property type="entry name" value="Nitroreductase"/>
    <property type="match status" value="1"/>
</dbReference>
<keyword evidence="3" id="KW-1185">Reference proteome</keyword>
<organism evidence="2 3">
    <name type="scientific">Hoylesella enoeca</name>
    <dbReference type="NCBI Taxonomy" id="76123"/>
    <lineage>
        <taxon>Bacteria</taxon>
        <taxon>Pseudomonadati</taxon>
        <taxon>Bacteroidota</taxon>
        <taxon>Bacteroidia</taxon>
        <taxon>Bacteroidales</taxon>
        <taxon>Prevotellaceae</taxon>
        <taxon>Hoylesella</taxon>
    </lineage>
</organism>
<dbReference type="AlphaFoldDB" id="A0A0S2KJ07"/>
<dbReference type="PANTHER" id="PTHR43745">
    <property type="entry name" value="NITROREDUCTASE MJ1384-RELATED"/>
    <property type="match status" value="1"/>
</dbReference>
<dbReference type="CDD" id="cd02142">
    <property type="entry name" value="McbC_SagB-like_oxidoreductase"/>
    <property type="match status" value="1"/>
</dbReference>
<dbReference type="Proteomes" id="UP000056252">
    <property type="component" value="Chromosome"/>
</dbReference>
<name>A0A0S2KJ07_9BACT</name>
<evidence type="ECO:0000313" key="3">
    <source>
        <dbReference type="Proteomes" id="UP000056252"/>
    </source>
</evidence>
<dbReference type="InterPro" id="IPR020051">
    <property type="entry name" value="SagB-type_dehydrogenase"/>
</dbReference>
<proteinExistence type="predicted"/>